<sequence>VEAVAASRQVAVPFLGAQRPLVRAWAGLLRAPLQMEETILVPCVLGLLLLPILAVLMALCVHCHRLPGSYDSTSSDSLYPRGIQIKRPYTLAPRPPTYPPVTSYPALSQPDLLPIPRSPQPPGGSHRTPSSRRDSDGANSVPSYENEEPACEDADEDEDEDDYRNPGYLVVLPTVPRPLALPPHQLPGSAPGLRDSAFSMESIDDYVNVPESGESAEASLDGSREYVNVSQELHPGVAKMEAATLSSQEVEEVEEEGAPDYENLQELN</sequence>
<dbReference type="GO" id="GO:0001772">
    <property type="term" value="C:immunological synapse"/>
    <property type="evidence" value="ECO:0007669"/>
    <property type="project" value="Ensembl"/>
</dbReference>
<dbReference type="GO" id="GO:0043410">
    <property type="term" value="P:positive regulation of MAPK cascade"/>
    <property type="evidence" value="ECO:0007669"/>
    <property type="project" value="Ensembl"/>
</dbReference>
<dbReference type="GO" id="GO:0050863">
    <property type="term" value="P:regulation of T cell activation"/>
    <property type="evidence" value="ECO:0007669"/>
    <property type="project" value="Ensembl"/>
</dbReference>
<reference evidence="3" key="2">
    <citation type="submission" date="2025-09" db="UniProtKB">
        <authorList>
            <consortium name="Ensembl"/>
        </authorList>
    </citation>
    <scope>IDENTIFICATION</scope>
</reference>
<dbReference type="PRINTS" id="PR01781">
    <property type="entry name" value="LATPROTEIN"/>
</dbReference>
<dbReference type="GO" id="GO:0002260">
    <property type="term" value="P:lymphocyte homeostasis"/>
    <property type="evidence" value="ECO:0007669"/>
    <property type="project" value="Ensembl"/>
</dbReference>
<feature type="compositionally biased region" description="Acidic residues" evidence="1">
    <location>
        <begin position="249"/>
        <end position="259"/>
    </location>
</feature>
<dbReference type="GO" id="GO:0019901">
    <property type="term" value="F:protein kinase binding"/>
    <property type="evidence" value="ECO:0007669"/>
    <property type="project" value="Ensembl"/>
</dbReference>
<dbReference type="GO" id="GO:0010467">
    <property type="term" value="P:gene expression"/>
    <property type="evidence" value="ECO:0007669"/>
    <property type="project" value="Ensembl"/>
</dbReference>
<dbReference type="InterPro" id="IPR008359">
    <property type="entry name" value="Linker_for_activat_Tcells_prot"/>
</dbReference>
<reference evidence="3" key="1">
    <citation type="submission" date="2025-08" db="UniProtKB">
        <authorList>
            <consortium name="Ensembl"/>
        </authorList>
    </citation>
    <scope>IDENTIFICATION</scope>
</reference>
<feature type="compositionally biased region" description="Acidic residues" evidence="1">
    <location>
        <begin position="145"/>
        <end position="162"/>
    </location>
</feature>
<evidence type="ECO:0000313" key="4">
    <source>
        <dbReference type="Proteomes" id="UP000233020"/>
    </source>
</evidence>
<dbReference type="Ensembl" id="ENSANAT00000027613.1">
    <property type="protein sequence ID" value="ENSANAP00000009818.1"/>
    <property type="gene ID" value="ENSANAG00000022885.1"/>
</dbReference>
<dbReference type="Pfam" id="PF15234">
    <property type="entry name" value="LAT"/>
    <property type="match status" value="1"/>
</dbReference>
<dbReference type="PANTHER" id="PTHR15586:SF0">
    <property type="entry name" value="LINKER FOR ACTIVATION OF T-CELLS FAMILY MEMBER 1"/>
    <property type="match status" value="1"/>
</dbReference>
<proteinExistence type="predicted"/>
<keyword evidence="2" id="KW-0472">Membrane</keyword>
<dbReference type="GO" id="GO:0050852">
    <property type="term" value="P:T cell receptor signaling pathway"/>
    <property type="evidence" value="ECO:0007669"/>
    <property type="project" value="Ensembl"/>
</dbReference>
<accession>A0A2K5CM87</accession>
<name>A0A2K5CM87_AOTNA</name>
<dbReference type="AlphaFoldDB" id="A0A2K5CM87"/>
<keyword evidence="4" id="KW-1185">Reference proteome</keyword>
<dbReference type="GO" id="GO:0008180">
    <property type="term" value="C:COP9 signalosome"/>
    <property type="evidence" value="ECO:0007669"/>
    <property type="project" value="Ensembl"/>
</dbReference>
<dbReference type="GO" id="GO:0007265">
    <property type="term" value="P:Ras protein signal transduction"/>
    <property type="evidence" value="ECO:0007669"/>
    <property type="project" value="Ensembl"/>
</dbReference>
<dbReference type="STRING" id="37293.ENSANAP00000009818"/>
<dbReference type="GO" id="GO:0005794">
    <property type="term" value="C:Golgi apparatus"/>
    <property type="evidence" value="ECO:0007669"/>
    <property type="project" value="Ensembl"/>
</dbReference>
<dbReference type="GeneTree" id="ENSGT00390000014223"/>
<dbReference type="GO" id="GO:0005911">
    <property type="term" value="C:cell-cell junction"/>
    <property type="evidence" value="ECO:0007669"/>
    <property type="project" value="Ensembl"/>
</dbReference>
<keyword evidence="2" id="KW-0812">Transmembrane</keyword>
<gene>
    <name evidence="3" type="primary">LAT</name>
</gene>
<evidence type="ECO:0000256" key="2">
    <source>
        <dbReference type="SAM" id="Phobius"/>
    </source>
</evidence>
<dbReference type="Proteomes" id="UP000233020">
    <property type="component" value="Unplaced"/>
</dbReference>
<feature type="transmembrane region" description="Helical" evidence="2">
    <location>
        <begin position="39"/>
        <end position="61"/>
    </location>
</feature>
<dbReference type="GO" id="GO:0019722">
    <property type="term" value="P:calcium-mediated signaling"/>
    <property type="evidence" value="ECO:0007669"/>
    <property type="project" value="Ensembl"/>
</dbReference>
<dbReference type="GO" id="GO:0007229">
    <property type="term" value="P:integrin-mediated signaling pathway"/>
    <property type="evidence" value="ECO:0007669"/>
    <property type="project" value="Ensembl"/>
</dbReference>
<evidence type="ECO:0000313" key="3">
    <source>
        <dbReference type="Ensembl" id="ENSANAP00000009818.1"/>
    </source>
</evidence>
<dbReference type="GO" id="GO:0006955">
    <property type="term" value="P:immune response"/>
    <property type="evidence" value="ECO:0007669"/>
    <property type="project" value="Ensembl"/>
</dbReference>
<organism evidence="3 4">
    <name type="scientific">Aotus nancymaae</name>
    <name type="common">Ma's night monkey</name>
    <dbReference type="NCBI Taxonomy" id="37293"/>
    <lineage>
        <taxon>Eukaryota</taxon>
        <taxon>Metazoa</taxon>
        <taxon>Chordata</taxon>
        <taxon>Craniata</taxon>
        <taxon>Vertebrata</taxon>
        <taxon>Euteleostomi</taxon>
        <taxon>Mammalia</taxon>
        <taxon>Eutheria</taxon>
        <taxon>Euarchontoglires</taxon>
        <taxon>Primates</taxon>
        <taxon>Haplorrhini</taxon>
        <taxon>Platyrrhini</taxon>
        <taxon>Aotidae</taxon>
        <taxon>Aotus</taxon>
    </lineage>
</organism>
<protein>
    <submittedName>
        <fullName evidence="3">Linker for activation of T cells</fullName>
    </submittedName>
</protein>
<dbReference type="GO" id="GO:0030159">
    <property type="term" value="F:signaling receptor complex adaptor activity"/>
    <property type="evidence" value="ECO:0007669"/>
    <property type="project" value="Ensembl"/>
</dbReference>
<feature type="region of interest" description="Disordered" evidence="1">
    <location>
        <begin position="89"/>
        <end position="168"/>
    </location>
</feature>
<dbReference type="OMA" id="QEPACEN"/>
<feature type="region of interest" description="Disordered" evidence="1">
    <location>
        <begin position="242"/>
        <end position="268"/>
    </location>
</feature>
<dbReference type="GO" id="GO:0006954">
    <property type="term" value="P:inflammatory response"/>
    <property type="evidence" value="ECO:0007669"/>
    <property type="project" value="Ensembl"/>
</dbReference>
<dbReference type="PANTHER" id="PTHR15586">
    <property type="entry name" value="LINKER FOR ACTIVATION OF T-CELLS FAMILY MEMBER 1"/>
    <property type="match status" value="1"/>
</dbReference>
<keyword evidence="2" id="KW-1133">Transmembrane helix</keyword>
<evidence type="ECO:0000256" key="1">
    <source>
        <dbReference type="SAM" id="MobiDB-lite"/>
    </source>
</evidence>